<evidence type="ECO:0000313" key="3">
    <source>
        <dbReference type="Proteomes" id="UP001317705"/>
    </source>
</evidence>
<dbReference type="SUPFAM" id="SSF53067">
    <property type="entry name" value="Actin-like ATPase domain"/>
    <property type="match status" value="2"/>
</dbReference>
<gene>
    <name evidence="2" type="primary">gppA-1</name>
    <name evidence="2" type="ORF">GURASL_21670</name>
</gene>
<protein>
    <submittedName>
        <fullName evidence="2">Exopolyphosphatase</fullName>
    </submittedName>
</protein>
<accession>A0ABN6VT17</accession>
<dbReference type="PANTHER" id="PTHR30005">
    <property type="entry name" value="EXOPOLYPHOSPHATASE"/>
    <property type="match status" value="1"/>
</dbReference>
<dbReference type="EMBL" id="AP027151">
    <property type="protein sequence ID" value="BDV43244.1"/>
    <property type="molecule type" value="Genomic_DNA"/>
</dbReference>
<sequence>MPAPFAAIDLGTNTARLLIGTTDGKTVVHLALERRITRLGGGFTRDAGISPAAWQRSLAALSDFAAAMKRAGVTRLRAVATSAVRDAVNGEDFRNDVRNKTGITLEIIDGREEGLLTLNGVLSGLEPVAPRVFVFDVGGGSTEYTLAEGVTPLFTASLPLGVVRLTEGKHADPDAMVGKIERELSALQERLSKDGFRASRAGTTLVGTAGTATTLAAISRKLPVYDHRLVNNTVLSQREIAAIYDMLLPLSPEERLKVPGMEKGREDLIIAGTLLTLKTMEIFAFDQLTVSDFGLLEGVLLSMAE</sequence>
<name>A0ABN6VT17_9BACT</name>
<dbReference type="CDD" id="cd24054">
    <property type="entry name" value="ASKHA_NBD_AaPPX-GppA_MtPPX2-like"/>
    <property type="match status" value="1"/>
</dbReference>
<evidence type="ECO:0000259" key="1">
    <source>
        <dbReference type="Pfam" id="PF02541"/>
    </source>
</evidence>
<dbReference type="InterPro" id="IPR050273">
    <property type="entry name" value="GppA/Ppx_hydrolase"/>
</dbReference>
<dbReference type="InterPro" id="IPR003695">
    <property type="entry name" value="Ppx_GppA_N"/>
</dbReference>
<reference evidence="2 3" key="1">
    <citation type="submission" date="2022-12" db="EMBL/GenBank/DDBJ databases">
        <title>Polyphasic characterization of Geotalea uranireducens NIT-SL11 newly isolated from a complex of sewage sludge and microbially reduced graphene oxide.</title>
        <authorList>
            <person name="Xie L."/>
            <person name="Yoshida N."/>
            <person name="Meng L."/>
        </authorList>
    </citation>
    <scope>NUCLEOTIDE SEQUENCE [LARGE SCALE GENOMIC DNA]</scope>
    <source>
        <strain evidence="2 3">NIT-SL11</strain>
    </source>
</reference>
<organism evidence="2 3">
    <name type="scientific">Geotalea uraniireducens</name>
    <dbReference type="NCBI Taxonomy" id="351604"/>
    <lineage>
        <taxon>Bacteria</taxon>
        <taxon>Pseudomonadati</taxon>
        <taxon>Thermodesulfobacteriota</taxon>
        <taxon>Desulfuromonadia</taxon>
        <taxon>Geobacterales</taxon>
        <taxon>Geobacteraceae</taxon>
        <taxon>Geotalea</taxon>
    </lineage>
</organism>
<dbReference type="RefSeq" id="WP_281999353.1">
    <property type="nucleotide sequence ID" value="NZ_AP027151.1"/>
</dbReference>
<proteinExistence type="predicted"/>
<dbReference type="PANTHER" id="PTHR30005:SF0">
    <property type="entry name" value="RETROGRADE REGULATION PROTEIN 2"/>
    <property type="match status" value="1"/>
</dbReference>
<feature type="domain" description="Ppx/GppA phosphatase N-terminal" evidence="1">
    <location>
        <begin position="27"/>
        <end position="304"/>
    </location>
</feature>
<dbReference type="Pfam" id="PF02541">
    <property type="entry name" value="Ppx-GppA"/>
    <property type="match status" value="1"/>
</dbReference>
<keyword evidence="3" id="KW-1185">Reference proteome</keyword>
<dbReference type="InterPro" id="IPR043129">
    <property type="entry name" value="ATPase_NBD"/>
</dbReference>
<evidence type="ECO:0000313" key="2">
    <source>
        <dbReference type="EMBL" id="BDV43244.1"/>
    </source>
</evidence>
<dbReference type="Gene3D" id="3.30.420.40">
    <property type="match status" value="1"/>
</dbReference>
<dbReference type="Gene3D" id="3.30.420.150">
    <property type="entry name" value="Exopolyphosphatase. Domain 2"/>
    <property type="match status" value="1"/>
</dbReference>
<dbReference type="Proteomes" id="UP001317705">
    <property type="component" value="Chromosome"/>
</dbReference>